<evidence type="ECO:0000256" key="1">
    <source>
        <dbReference type="ARBA" id="ARBA00022737"/>
    </source>
</evidence>
<sequence>MARPRTPIGTFGEIDFRTNANGSVRARTPGTTSYSWTPDGQLSTGGRTYNALGQLKTATGPAGAASYTYTATGQRATITTAAGTTNWSWDINNALPILATSTAAGDTTAHRYRPTGEPLASTTIDAPGGDTQTFYLTDATGSVNETYDQTGTAQRAIEHDPWGVPLTDTPIAPGAPPTAFGYTGAITEPGTGELHLRARDYNPNWGRFTAPDPLTPPPTLASITTYQYAFNNPGSYTDPTGEWPKWLDEGIEWGADKVNDLVSNPQQAKTDFSAGVVGGAAGLGDLAANCHAAFRNNCEDYLAGGGVTYGKNAADWINETTGADSTSLAYLCGEIFGIPGAGAAGGAGKLSKLARLKTPAATAANSARSVVQGSRVVSGRFPRYAAPDDILVRRGSDGGVTHYQTYGPDGLPMKRVDVTGRAHGGVETPHVVEFERHVNPATGEVFVRPGSTVRPATPEELMGLE</sequence>
<dbReference type="NCBIfam" id="TIGR03696">
    <property type="entry name" value="Rhs_assc_core"/>
    <property type="match status" value="1"/>
</dbReference>
<feature type="domain" description="Bacterial toxin 24" evidence="2">
    <location>
        <begin position="388"/>
        <end position="461"/>
    </location>
</feature>
<dbReference type="Pfam" id="PF25023">
    <property type="entry name" value="TEN_YD-shell"/>
    <property type="match status" value="1"/>
</dbReference>
<comment type="caution">
    <text evidence="4">The sequence shown here is derived from an EMBL/GenBank/DDBJ whole genome shotgun (WGS) entry which is preliminary data.</text>
</comment>
<gene>
    <name evidence="4" type="ORF">FC770_07030</name>
</gene>
<dbReference type="RefSeq" id="WP_137065434.1">
    <property type="nucleotide sequence ID" value="NZ_CP040748.1"/>
</dbReference>
<dbReference type="Pfam" id="PF15529">
    <property type="entry name" value="Ntox24"/>
    <property type="match status" value="1"/>
</dbReference>
<dbReference type="PANTHER" id="PTHR32305">
    <property type="match status" value="1"/>
</dbReference>
<proteinExistence type="predicted"/>
<dbReference type="Proteomes" id="UP000307808">
    <property type="component" value="Unassembled WGS sequence"/>
</dbReference>
<dbReference type="InterPro" id="IPR056823">
    <property type="entry name" value="TEN-like_YD-shell"/>
</dbReference>
<dbReference type="AlphaFoldDB" id="A0A4U2YNE3"/>
<organism evidence="4 5">
    <name type="scientific">Nocardioides jishulii</name>
    <dbReference type="NCBI Taxonomy" id="2575440"/>
    <lineage>
        <taxon>Bacteria</taxon>
        <taxon>Bacillati</taxon>
        <taxon>Actinomycetota</taxon>
        <taxon>Actinomycetes</taxon>
        <taxon>Propionibacteriales</taxon>
        <taxon>Nocardioidaceae</taxon>
        <taxon>Nocardioides</taxon>
    </lineage>
</organism>
<dbReference type="PANTHER" id="PTHR32305:SF15">
    <property type="entry name" value="PROTEIN RHSA-RELATED"/>
    <property type="match status" value="1"/>
</dbReference>
<dbReference type="Pfam" id="PF05593">
    <property type="entry name" value="RHS_repeat"/>
    <property type="match status" value="1"/>
</dbReference>
<evidence type="ECO:0000313" key="4">
    <source>
        <dbReference type="EMBL" id="TKI62165.1"/>
    </source>
</evidence>
<evidence type="ECO:0000313" key="5">
    <source>
        <dbReference type="Proteomes" id="UP000307808"/>
    </source>
</evidence>
<name>A0A4U2YNE3_9ACTN</name>
<dbReference type="EMBL" id="SZPY01000002">
    <property type="protein sequence ID" value="TKI62165.1"/>
    <property type="molecule type" value="Genomic_DNA"/>
</dbReference>
<keyword evidence="1" id="KW-0677">Repeat</keyword>
<keyword evidence="5" id="KW-1185">Reference proteome</keyword>
<dbReference type="InterPro" id="IPR022385">
    <property type="entry name" value="Rhs_assc_core"/>
</dbReference>
<reference evidence="4 5" key="1">
    <citation type="submission" date="2019-04" db="EMBL/GenBank/DDBJ databases">
        <authorList>
            <person name="Dong K."/>
        </authorList>
    </citation>
    <scope>NUCLEOTIDE SEQUENCE [LARGE SCALE GENOMIC DNA]</scope>
    <source>
        <strain evidence="5">dk3543</strain>
    </source>
</reference>
<accession>A0A4U2YNE3</accession>
<evidence type="ECO:0000259" key="2">
    <source>
        <dbReference type="Pfam" id="PF15529"/>
    </source>
</evidence>
<dbReference type="InterPro" id="IPR031325">
    <property type="entry name" value="RHS_repeat"/>
</dbReference>
<protein>
    <submittedName>
        <fullName evidence="4">Uncharacterized protein</fullName>
    </submittedName>
</protein>
<dbReference type="InterPro" id="IPR029114">
    <property type="entry name" value="Ntox24"/>
</dbReference>
<feature type="domain" description="Teneurin-like YD-shell" evidence="3">
    <location>
        <begin position="134"/>
        <end position="233"/>
    </location>
</feature>
<evidence type="ECO:0000259" key="3">
    <source>
        <dbReference type="Pfam" id="PF25023"/>
    </source>
</evidence>
<dbReference type="OrthoDB" id="5150353at2"/>
<dbReference type="InterPro" id="IPR050708">
    <property type="entry name" value="T6SS_VgrG/RHS"/>
</dbReference>
<dbReference type="Gene3D" id="2.180.10.10">
    <property type="entry name" value="RHS repeat-associated core"/>
    <property type="match status" value="1"/>
</dbReference>